<evidence type="ECO:0000256" key="1">
    <source>
        <dbReference type="ARBA" id="ARBA00004141"/>
    </source>
</evidence>
<feature type="transmembrane region" description="Helical" evidence="7">
    <location>
        <begin position="304"/>
        <end position="325"/>
    </location>
</feature>
<dbReference type="Proteomes" id="UP001318040">
    <property type="component" value="Chromosome 14"/>
</dbReference>
<feature type="compositionally biased region" description="Polar residues" evidence="6">
    <location>
        <begin position="41"/>
        <end position="51"/>
    </location>
</feature>
<evidence type="ECO:0000313" key="8">
    <source>
        <dbReference type="Proteomes" id="UP001318040"/>
    </source>
</evidence>
<name>A0AAJ7T2V5_PETMA</name>
<dbReference type="RefSeq" id="XP_032810205.1">
    <property type="nucleotide sequence ID" value="XM_032954314.1"/>
</dbReference>
<feature type="transmembrane region" description="Helical" evidence="7">
    <location>
        <begin position="235"/>
        <end position="259"/>
    </location>
</feature>
<dbReference type="PANTHER" id="PTHR31746:SF2">
    <property type="entry name" value="TRANSMEMBRANE PROTEIN 229A"/>
    <property type="match status" value="1"/>
</dbReference>
<keyword evidence="8" id="KW-1185">Reference proteome</keyword>
<gene>
    <name evidence="9 10 11" type="primary">TMEM229A</name>
</gene>
<reference evidence="9 10" key="1">
    <citation type="submission" date="2025-04" db="UniProtKB">
        <authorList>
            <consortium name="RefSeq"/>
        </authorList>
    </citation>
    <scope>IDENTIFICATION</scope>
    <source>
        <tissue evidence="9 10">Sperm</tissue>
    </source>
</reference>
<feature type="transmembrane region" description="Helical" evidence="7">
    <location>
        <begin position="116"/>
        <end position="135"/>
    </location>
</feature>
<keyword evidence="5 7" id="KW-0472">Membrane</keyword>
<dbReference type="GeneID" id="116942413"/>
<feature type="transmembrane region" description="Helical" evidence="7">
    <location>
        <begin position="147"/>
        <end position="166"/>
    </location>
</feature>
<feature type="transmembrane region" description="Helical" evidence="7">
    <location>
        <begin position="271"/>
        <end position="292"/>
    </location>
</feature>
<feature type="transmembrane region" description="Helical" evidence="7">
    <location>
        <begin position="90"/>
        <end position="110"/>
    </location>
</feature>
<sequence length="377" mass="41817">MPITRRLGPRKSPHQGSAHPTGGSRSNLTSGGGVAGRASPATPTEAVSLNGSAPPPPPPAALAEQRSPAPRSPPPPTVGGGERLSLWFRLYLYAIHGIALDVLLSAALSFRRTGDWRLFGFSSPYFALSHALVALALEKAYVLQKRLFPASPVWCKLVLLSLVFVASRLSTRTALLGRVAQDGERAAASSVPFNLLVALYYTFVFLDDFLRLRYARDVALPASLQRSARLSIPPAFHLLFFSVQGLVDEVFFTAFFNLFEKSDWTLHGHTSLWSFAMYGSCSFVVERLYLHLAGRRGWGTLRRLPVYIACIYTWEFTWGLALRQIGACSWDYSHYPLNFMGLITLMYLPGWVLLSLYQDVLSNVLLRLRYAEQNSVC</sequence>
<dbReference type="KEGG" id="pmrn:116942413"/>
<feature type="transmembrane region" description="Helical" evidence="7">
    <location>
        <begin position="186"/>
        <end position="206"/>
    </location>
</feature>
<dbReference type="PANTHER" id="PTHR31746">
    <property type="entry name" value="TRANSMEMBRANE PROTEIN 229 FAMILY MEMBER"/>
    <property type="match status" value="1"/>
</dbReference>
<dbReference type="CTD" id="730130"/>
<evidence type="ECO:0000313" key="10">
    <source>
        <dbReference type="RefSeq" id="XP_032810205.1"/>
    </source>
</evidence>
<dbReference type="AlphaFoldDB" id="A0AAJ7T2V5"/>
<dbReference type="RefSeq" id="XP_032810206.1">
    <property type="nucleotide sequence ID" value="XM_032954315.1"/>
</dbReference>
<comment type="subcellular location">
    <subcellularLocation>
        <location evidence="1">Membrane</location>
        <topology evidence="1">Multi-pass membrane protein</topology>
    </subcellularLocation>
</comment>
<evidence type="ECO:0000256" key="5">
    <source>
        <dbReference type="ARBA" id="ARBA00023136"/>
    </source>
</evidence>
<evidence type="ECO:0000256" key="3">
    <source>
        <dbReference type="ARBA" id="ARBA00022692"/>
    </source>
</evidence>
<evidence type="ECO:0000256" key="6">
    <source>
        <dbReference type="SAM" id="MobiDB-lite"/>
    </source>
</evidence>
<evidence type="ECO:0000256" key="7">
    <source>
        <dbReference type="SAM" id="Phobius"/>
    </source>
</evidence>
<organism evidence="8 10">
    <name type="scientific">Petromyzon marinus</name>
    <name type="common">Sea lamprey</name>
    <dbReference type="NCBI Taxonomy" id="7757"/>
    <lineage>
        <taxon>Eukaryota</taxon>
        <taxon>Metazoa</taxon>
        <taxon>Chordata</taxon>
        <taxon>Craniata</taxon>
        <taxon>Vertebrata</taxon>
        <taxon>Cyclostomata</taxon>
        <taxon>Hyperoartia</taxon>
        <taxon>Petromyzontiformes</taxon>
        <taxon>Petromyzontidae</taxon>
        <taxon>Petromyzon</taxon>
    </lineage>
</organism>
<feature type="transmembrane region" description="Helical" evidence="7">
    <location>
        <begin position="337"/>
        <end position="357"/>
    </location>
</feature>
<evidence type="ECO:0000256" key="4">
    <source>
        <dbReference type="ARBA" id="ARBA00022989"/>
    </source>
</evidence>
<comment type="similarity">
    <text evidence="2">Belongs to the TMEM229 family.</text>
</comment>
<protein>
    <submittedName>
        <fullName evidence="9 10">Transmembrane protein 229A</fullName>
    </submittedName>
</protein>
<accession>A0AAJ7T2V5</accession>
<keyword evidence="3 7" id="KW-0812">Transmembrane</keyword>
<dbReference type="GO" id="GO:0016020">
    <property type="term" value="C:membrane"/>
    <property type="evidence" value="ECO:0007669"/>
    <property type="project" value="UniProtKB-SubCell"/>
</dbReference>
<evidence type="ECO:0000313" key="11">
    <source>
        <dbReference type="RefSeq" id="XP_032810206.1"/>
    </source>
</evidence>
<feature type="region of interest" description="Disordered" evidence="6">
    <location>
        <begin position="1"/>
        <end position="78"/>
    </location>
</feature>
<evidence type="ECO:0000313" key="9">
    <source>
        <dbReference type="RefSeq" id="XP_032810204.1"/>
    </source>
</evidence>
<keyword evidence="4 7" id="KW-1133">Transmembrane helix</keyword>
<proteinExistence type="inferred from homology"/>
<dbReference type="RefSeq" id="XP_032810204.1">
    <property type="nucleotide sequence ID" value="XM_032954313.1"/>
</dbReference>
<evidence type="ECO:0000256" key="2">
    <source>
        <dbReference type="ARBA" id="ARBA00006371"/>
    </source>
</evidence>